<dbReference type="AlphaFoldDB" id="A0ABD1EVW2"/>
<sequence>MDYFVATVEKVIITKGWKPLNTGSILTSLSFISIAEKCFEEGYKFLLGSRLTQDALENIFSQIRKRAGSKPSALNCLRAIKLISLSQFMSDLNNTNYCADSDLHLVDYSKFGSETRCEVQKDNFIEPVNEDFTITDKSNIYYIAGSCINHILNGKTICNKCKAFITNNNLEIDENNHENAQLTHCLNFGGLQTVSKFIFGVFEKLEAAIQSNMSAFVYNDFSMKTLLQISIEENKQYFPVCCDVLRHLLKHYLTIRALGIKSIEKDSNTQNQRSYGSKSMRTN</sequence>
<dbReference type="EMBL" id="JBDJPC010000004">
    <property type="protein sequence ID" value="KAL1505180.1"/>
    <property type="molecule type" value="Genomic_DNA"/>
</dbReference>
<evidence type="ECO:0008006" key="3">
    <source>
        <dbReference type="Google" id="ProtNLM"/>
    </source>
</evidence>
<keyword evidence="2" id="KW-1185">Reference proteome</keyword>
<comment type="caution">
    <text evidence="1">The sequence shown here is derived from an EMBL/GenBank/DDBJ whole genome shotgun (WGS) entry which is preliminary data.</text>
</comment>
<dbReference type="Proteomes" id="UP001566132">
    <property type="component" value="Unassembled WGS sequence"/>
</dbReference>
<organism evidence="1 2">
    <name type="scientific">Hypothenemus hampei</name>
    <name type="common">Coffee berry borer</name>
    <dbReference type="NCBI Taxonomy" id="57062"/>
    <lineage>
        <taxon>Eukaryota</taxon>
        <taxon>Metazoa</taxon>
        <taxon>Ecdysozoa</taxon>
        <taxon>Arthropoda</taxon>
        <taxon>Hexapoda</taxon>
        <taxon>Insecta</taxon>
        <taxon>Pterygota</taxon>
        <taxon>Neoptera</taxon>
        <taxon>Endopterygota</taxon>
        <taxon>Coleoptera</taxon>
        <taxon>Polyphaga</taxon>
        <taxon>Cucujiformia</taxon>
        <taxon>Curculionidae</taxon>
        <taxon>Scolytinae</taxon>
        <taxon>Hypothenemus</taxon>
    </lineage>
</organism>
<accession>A0ABD1EVW2</accession>
<name>A0ABD1EVW2_HYPHA</name>
<proteinExistence type="predicted"/>
<gene>
    <name evidence="1" type="ORF">ABEB36_004802</name>
</gene>
<evidence type="ECO:0000313" key="1">
    <source>
        <dbReference type="EMBL" id="KAL1505180.1"/>
    </source>
</evidence>
<protein>
    <recommendedName>
        <fullName evidence="3">Transposable element P transposase</fullName>
    </recommendedName>
</protein>
<reference evidence="1 2" key="1">
    <citation type="submission" date="2024-05" db="EMBL/GenBank/DDBJ databases">
        <title>Genetic variation in Jamaican populations of the coffee berry borer (Hypothenemus hampei).</title>
        <authorList>
            <person name="Errbii M."/>
            <person name="Myrie A."/>
        </authorList>
    </citation>
    <scope>NUCLEOTIDE SEQUENCE [LARGE SCALE GENOMIC DNA]</scope>
    <source>
        <strain evidence="1">JA-Hopewell-2020-01-JO</strain>
        <tissue evidence="1">Whole body</tissue>
    </source>
</reference>
<evidence type="ECO:0000313" key="2">
    <source>
        <dbReference type="Proteomes" id="UP001566132"/>
    </source>
</evidence>